<dbReference type="GO" id="GO:0005543">
    <property type="term" value="F:phospholipid binding"/>
    <property type="evidence" value="ECO:0007669"/>
    <property type="project" value="TreeGrafter"/>
</dbReference>
<comment type="catalytic activity">
    <reaction evidence="11">
        <text>N-hexadecanoyl-1,2-di-(9Z-octadecenoyl)-sn-glycero-3-phosphoethanolamine + H2O = N-hexadecanoyl-1-(9Z-octadecenoyl)-sn-glycero-3-phosphoethanolamine + (9Z)-octadecenoate + H(+)</text>
        <dbReference type="Rhea" id="RHEA:45424"/>
        <dbReference type="ChEBI" id="CHEBI:15377"/>
        <dbReference type="ChEBI" id="CHEBI:15378"/>
        <dbReference type="ChEBI" id="CHEBI:30823"/>
        <dbReference type="ChEBI" id="CHEBI:78097"/>
        <dbReference type="ChEBI" id="CHEBI:85217"/>
    </reaction>
    <physiologicalReaction direction="left-to-right" evidence="11">
        <dbReference type="Rhea" id="RHEA:45425"/>
    </physiologicalReaction>
</comment>
<evidence type="ECO:0000256" key="8">
    <source>
        <dbReference type="ARBA" id="ARBA00023157"/>
    </source>
</evidence>
<dbReference type="InterPro" id="IPR033113">
    <property type="entry name" value="PLA2_histidine"/>
</dbReference>
<dbReference type="AlphaFoldDB" id="A0A2U9CFK9"/>
<evidence type="ECO:0000313" key="23">
    <source>
        <dbReference type="EMBL" id="AWP15003.1"/>
    </source>
</evidence>
<dbReference type="InterPro" id="IPR033112">
    <property type="entry name" value="PLA2_Asp_AS"/>
</dbReference>
<keyword evidence="20" id="KW-0732">Signal</keyword>
<dbReference type="GO" id="GO:0047498">
    <property type="term" value="F:calcium-dependent phospholipase A2 activity"/>
    <property type="evidence" value="ECO:0007669"/>
    <property type="project" value="TreeGrafter"/>
</dbReference>
<dbReference type="SUPFAM" id="SSF48619">
    <property type="entry name" value="Phospholipase A2, PLA2"/>
    <property type="match status" value="2"/>
</dbReference>
<reference evidence="23 24" key="1">
    <citation type="submission" date="2017-12" db="EMBL/GenBank/DDBJ databases">
        <title>Integrating genomic resources of turbot (Scophthalmus maximus) in depth evaluation of genetic and physical mapping variation across individuals.</title>
        <authorList>
            <person name="Martinez P."/>
        </authorList>
    </citation>
    <scope>NUCLEOTIDE SEQUENCE [LARGE SCALE GENOMIC DNA]</scope>
</reference>
<dbReference type="STRING" id="52904.ENSSMAP00000025897"/>
<feature type="binding site" evidence="17">
    <location>
        <position position="67"/>
    </location>
    <ligand>
        <name>Ca(2+)</name>
        <dbReference type="ChEBI" id="CHEBI:29108"/>
    </ligand>
</feature>
<keyword evidence="6 17" id="KW-0106">Calcium</keyword>
<dbReference type="PROSITE" id="PS00118">
    <property type="entry name" value="PA2_HIS"/>
    <property type="match status" value="2"/>
</dbReference>
<keyword evidence="7 20" id="KW-0443">Lipid metabolism</keyword>
<evidence type="ECO:0000256" key="21">
    <source>
        <dbReference type="SAM" id="MobiDB-lite"/>
    </source>
</evidence>
<comment type="catalytic activity">
    <reaction evidence="13">
        <text>1-hexadecanoyl-2-(5Z,8Z,11Z,14Z-eicosatetraenoyl)-sn-glycero-3-phosphocholine + H2O = 1-hexadecanoyl-sn-glycero-3-phosphocholine + (5Z,8Z,11Z,14Z)-eicosatetraenoate + H(+)</text>
        <dbReference type="Rhea" id="RHEA:40427"/>
        <dbReference type="ChEBI" id="CHEBI:15377"/>
        <dbReference type="ChEBI" id="CHEBI:15378"/>
        <dbReference type="ChEBI" id="CHEBI:32395"/>
        <dbReference type="ChEBI" id="CHEBI:72998"/>
        <dbReference type="ChEBI" id="CHEBI:73003"/>
    </reaction>
    <physiologicalReaction direction="left-to-right" evidence="13">
        <dbReference type="Rhea" id="RHEA:40428"/>
    </physiologicalReaction>
</comment>
<evidence type="ECO:0000256" key="7">
    <source>
        <dbReference type="ARBA" id="ARBA00023098"/>
    </source>
</evidence>
<comment type="catalytic activity">
    <reaction evidence="15">
        <text>1-hexadecanoyl-2-(9Z,12Z-octadecadienoyl)-sn-glycero-3-phosphoethanolamine + H2O = 1-hexadecanoyl-sn-glycero-3-phosphoethanolamine + (9Z,12Z)-octadecadienoate + H(+)</text>
        <dbReference type="Rhea" id="RHEA:40815"/>
        <dbReference type="ChEBI" id="CHEBI:15377"/>
        <dbReference type="ChEBI" id="CHEBI:15378"/>
        <dbReference type="ChEBI" id="CHEBI:30245"/>
        <dbReference type="ChEBI" id="CHEBI:73004"/>
        <dbReference type="ChEBI" id="CHEBI:73008"/>
    </reaction>
    <physiologicalReaction direction="left-to-right" evidence="15">
        <dbReference type="Rhea" id="RHEA:40816"/>
    </physiologicalReaction>
</comment>
<comment type="catalytic activity">
    <reaction evidence="12">
        <text>1,2-dihexadecanoyl-sn-glycero-3-phosphocholine + H2O = 1-hexadecanoyl-sn-glycero-3-phosphocholine + hexadecanoate + H(+)</text>
        <dbReference type="Rhea" id="RHEA:41223"/>
        <dbReference type="ChEBI" id="CHEBI:7896"/>
        <dbReference type="ChEBI" id="CHEBI:15377"/>
        <dbReference type="ChEBI" id="CHEBI:15378"/>
        <dbReference type="ChEBI" id="CHEBI:72998"/>
        <dbReference type="ChEBI" id="CHEBI:72999"/>
    </reaction>
    <physiologicalReaction direction="left-to-right" evidence="12">
        <dbReference type="Rhea" id="RHEA:41224"/>
    </physiologicalReaction>
</comment>
<dbReference type="EMBL" id="CP026258">
    <property type="protein sequence ID" value="AWP15003.1"/>
    <property type="molecule type" value="Genomic_DNA"/>
</dbReference>
<dbReference type="GO" id="GO:0005102">
    <property type="term" value="F:signaling receptor binding"/>
    <property type="evidence" value="ECO:0007669"/>
    <property type="project" value="UniProtKB-ARBA"/>
</dbReference>
<feature type="domain" description="Phospholipase A2-like central" evidence="22">
    <location>
        <begin position="200"/>
        <end position="325"/>
    </location>
</feature>
<accession>A0A2U9CFK9</accession>
<evidence type="ECO:0000256" key="13">
    <source>
        <dbReference type="ARBA" id="ARBA00048373"/>
    </source>
</evidence>
<evidence type="ECO:0000256" key="18">
    <source>
        <dbReference type="PIRSR" id="PIRSR601211-3"/>
    </source>
</evidence>
<dbReference type="EC" id="3.1.1.4" evidence="2 20"/>
<keyword evidence="24" id="KW-1185">Reference proteome</keyword>
<feature type="active site" evidence="16">
    <location>
        <position position="66"/>
    </location>
</feature>
<evidence type="ECO:0000256" key="10">
    <source>
        <dbReference type="ARBA" id="ARBA00048015"/>
    </source>
</evidence>
<dbReference type="Proteomes" id="UP000246464">
    <property type="component" value="Chromosome 16"/>
</dbReference>
<dbReference type="PRINTS" id="PR00389">
    <property type="entry name" value="PHPHLIPASEA2"/>
</dbReference>
<feature type="disulfide bond" evidence="18">
    <location>
        <begin position="69"/>
        <end position="118"/>
    </location>
</feature>
<dbReference type="PANTHER" id="PTHR11716">
    <property type="entry name" value="PHOSPHOLIPASE A2 FAMILY MEMBER"/>
    <property type="match status" value="1"/>
</dbReference>
<keyword evidence="4 17" id="KW-0479">Metal-binding</keyword>
<evidence type="ECO:0000256" key="19">
    <source>
        <dbReference type="RuleBase" id="RU003654"/>
    </source>
</evidence>
<dbReference type="SMART" id="SM00085">
    <property type="entry name" value="PA2c"/>
    <property type="match status" value="2"/>
</dbReference>
<feature type="region of interest" description="Disordered" evidence="21">
    <location>
        <begin position="134"/>
        <end position="170"/>
    </location>
</feature>
<dbReference type="GO" id="GO:0006644">
    <property type="term" value="P:phospholipid metabolic process"/>
    <property type="evidence" value="ECO:0007669"/>
    <property type="project" value="InterPro"/>
</dbReference>
<organism evidence="23 24">
    <name type="scientific">Scophthalmus maximus</name>
    <name type="common">Turbot</name>
    <name type="synonym">Psetta maxima</name>
    <dbReference type="NCBI Taxonomy" id="52904"/>
    <lineage>
        <taxon>Eukaryota</taxon>
        <taxon>Metazoa</taxon>
        <taxon>Chordata</taxon>
        <taxon>Craniata</taxon>
        <taxon>Vertebrata</taxon>
        <taxon>Euteleostomi</taxon>
        <taxon>Actinopterygii</taxon>
        <taxon>Neopterygii</taxon>
        <taxon>Teleostei</taxon>
        <taxon>Neoteleostei</taxon>
        <taxon>Acanthomorphata</taxon>
        <taxon>Carangaria</taxon>
        <taxon>Pleuronectiformes</taxon>
        <taxon>Pleuronectoidei</taxon>
        <taxon>Scophthalmidae</taxon>
        <taxon>Scophthalmus</taxon>
    </lineage>
</organism>
<feature type="binding site" evidence="17">
    <location>
        <position position="48"/>
    </location>
    <ligand>
        <name>Ca(2+)</name>
        <dbReference type="ChEBI" id="CHEBI:29108"/>
    </ligand>
</feature>
<dbReference type="GO" id="GO:0050482">
    <property type="term" value="P:arachidonate secretion"/>
    <property type="evidence" value="ECO:0007669"/>
    <property type="project" value="InterPro"/>
</dbReference>
<name>A0A2U9CFK9_SCOMX</name>
<evidence type="ECO:0000256" key="11">
    <source>
        <dbReference type="ARBA" id="ARBA00048221"/>
    </source>
</evidence>
<feature type="chain" id="PRO_5015801684" description="Phospholipase A2" evidence="20">
    <location>
        <begin position="20"/>
        <end position="325"/>
    </location>
</feature>
<dbReference type="Pfam" id="PF00068">
    <property type="entry name" value="Phospholip_A2_1"/>
    <property type="match status" value="2"/>
</dbReference>
<feature type="disulfide bond" evidence="18">
    <location>
        <begin position="47"/>
        <end position="63"/>
    </location>
</feature>
<dbReference type="PANTHER" id="PTHR11716:SF94">
    <property type="entry name" value="PHOSPHOLIPASE A2"/>
    <property type="match status" value="1"/>
</dbReference>
<keyword evidence="8 18" id="KW-1015">Disulfide bond</keyword>
<evidence type="ECO:0000256" key="4">
    <source>
        <dbReference type="ARBA" id="ARBA00022723"/>
    </source>
</evidence>
<protein>
    <recommendedName>
        <fullName evidence="2 20">Phospholipase A2</fullName>
        <ecNumber evidence="2 20">3.1.1.4</ecNumber>
    </recommendedName>
</protein>
<feature type="domain" description="Phospholipase A2-like central" evidence="22">
    <location>
        <begin position="19"/>
        <end position="144"/>
    </location>
</feature>
<feature type="signal peptide" evidence="20">
    <location>
        <begin position="1"/>
        <end position="19"/>
    </location>
</feature>
<dbReference type="GO" id="GO:0005576">
    <property type="term" value="C:extracellular region"/>
    <property type="evidence" value="ECO:0007669"/>
    <property type="project" value="UniProtKB-SubCell"/>
</dbReference>
<comment type="catalytic activity">
    <reaction evidence="20">
        <text>a 1,2-diacyl-sn-glycero-3-phosphocholine + H2O = a 1-acyl-sn-glycero-3-phosphocholine + a fatty acid + H(+)</text>
        <dbReference type="Rhea" id="RHEA:15801"/>
        <dbReference type="ChEBI" id="CHEBI:15377"/>
        <dbReference type="ChEBI" id="CHEBI:15378"/>
        <dbReference type="ChEBI" id="CHEBI:28868"/>
        <dbReference type="ChEBI" id="CHEBI:57643"/>
        <dbReference type="ChEBI" id="CHEBI:58168"/>
        <dbReference type="EC" id="3.1.1.4"/>
    </reaction>
</comment>
<comment type="cofactor">
    <cofactor evidence="17">
        <name>Ca(2+)</name>
        <dbReference type="ChEBI" id="CHEBI:29108"/>
    </cofactor>
    <text evidence="17">Binds 1 Ca(2+) ion per subunit.</text>
</comment>
<feature type="compositionally biased region" description="Basic and acidic residues" evidence="21">
    <location>
        <begin position="134"/>
        <end position="150"/>
    </location>
</feature>
<dbReference type="CDD" id="cd00125">
    <property type="entry name" value="PLA2c"/>
    <property type="match status" value="2"/>
</dbReference>
<evidence type="ECO:0000256" key="3">
    <source>
        <dbReference type="ARBA" id="ARBA00022525"/>
    </source>
</evidence>
<evidence type="ECO:0000256" key="2">
    <source>
        <dbReference type="ARBA" id="ARBA00013278"/>
    </source>
</evidence>
<feature type="binding site" evidence="17">
    <location>
        <position position="50"/>
    </location>
    <ligand>
        <name>Ca(2+)</name>
        <dbReference type="ChEBI" id="CHEBI:29108"/>
    </ligand>
</feature>
<dbReference type="Gene3D" id="1.20.90.10">
    <property type="entry name" value="Phospholipase A2 domain"/>
    <property type="match status" value="2"/>
</dbReference>
<gene>
    <name evidence="23" type="ORF">SMAX5B_015116</name>
</gene>
<evidence type="ECO:0000256" key="15">
    <source>
        <dbReference type="ARBA" id="ARBA00049039"/>
    </source>
</evidence>
<keyword evidence="5 20" id="KW-0378">Hydrolase</keyword>
<feature type="disulfide bond" evidence="18">
    <location>
        <begin position="62"/>
        <end position="125"/>
    </location>
</feature>
<feature type="disulfide bond" evidence="18">
    <location>
        <begin position="104"/>
        <end position="116"/>
    </location>
</feature>
<keyword evidence="3 20" id="KW-0964">Secreted</keyword>
<comment type="similarity">
    <text evidence="19">Belongs to the phospholipase A2 family.</text>
</comment>
<evidence type="ECO:0000256" key="6">
    <source>
        <dbReference type="ARBA" id="ARBA00022837"/>
    </source>
</evidence>
<proteinExistence type="inferred from homology"/>
<comment type="catalytic activity">
    <reaction evidence="9">
        <text>N,1-dihexadecanoyl-2-(9Z,12Z-octadecadienoyl)-sn-glycero-3-phosphoethanolamine + H2O = N,1-dihexadecanoyl-sn-glycero-3-phosphoethanolamine + (9Z,12Z)-octadecadienoate + H(+)</text>
        <dbReference type="Rhea" id="RHEA:56424"/>
        <dbReference type="ChEBI" id="CHEBI:15377"/>
        <dbReference type="ChEBI" id="CHEBI:15378"/>
        <dbReference type="ChEBI" id="CHEBI:30245"/>
        <dbReference type="ChEBI" id="CHEBI:85334"/>
        <dbReference type="ChEBI" id="CHEBI:85335"/>
    </reaction>
    <physiologicalReaction direction="left-to-right" evidence="9">
        <dbReference type="Rhea" id="RHEA:56425"/>
    </physiologicalReaction>
</comment>
<evidence type="ECO:0000256" key="17">
    <source>
        <dbReference type="PIRSR" id="PIRSR601211-2"/>
    </source>
</evidence>
<dbReference type="FunFam" id="1.20.90.10:FF:000011">
    <property type="entry name" value="Phospholipase A(2)"/>
    <property type="match status" value="2"/>
</dbReference>
<dbReference type="GO" id="GO:0005509">
    <property type="term" value="F:calcium ion binding"/>
    <property type="evidence" value="ECO:0007669"/>
    <property type="project" value="InterPro"/>
</dbReference>
<evidence type="ECO:0000256" key="9">
    <source>
        <dbReference type="ARBA" id="ARBA00047535"/>
    </source>
</evidence>
<evidence type="ECO:0000256" key="1">
    <source>
        <dbReference type="ARBA" id="ARBA00004613"/>
    </source>
</evidence>
<dbReference type="PROSITE" id="PS00119">
    <property type="entry name" value="PA2_ASP"/>
    <property type="match status" value="2"/>
</dbReference>
<comment type="subcellular location">
    <subcellularLocation>
        <location evidence="1 20">Secreted</location>
    </subcellularLocation>
</comment>
<comment type="catalytic activity">
    <reaction evidence="14">
        <text>1-hexadecanoyl-2-(9Z-octadecenoyl)-sn-glycero-3-phosphocholine + H2O = 1-hexadecanoyl-sn-glycero-3-phosphocholine + (9Z)-octadecenoate + H(+)</text>
        <dbReference type="Rhea" id="RHEA:38779"/>
        <dbReference type="ChEBI" id="CHEBI:15377"/>
        <dbReference type="ChEBI" id="CHEBI:15378"/>
        <dbReference type="ChEBI" id="CHEBI:30823"/>
        <dbReference type="ChEBI" id="CHEBI:72998"/>
        <dbReference type="ChEBI" id="CHEBI:73001"/>
    </reaction>
    <physiologicalReaction direction="left-to-right" evidence="14">
        <dbReference type="Rhea" id="RHEA:38780"/>
    </physiologicalReaction>
</comment>
<evidence type="ECO:0000256" key="16">
    <source>
        <dbReference type="PIRSR" id="PIRSR601211-1"/>
    </source>
</evidence>
<comment type="catalytic activity">
    <reaction evidence="10">
        <text>1-hexadecanoyl-2-(9Z-octadecenoyl)-sn-glycero-3-phospho-(1'-sn-glycerol) + H2O = 1-hexadecanoyl-sn-glycero-3-phospho-(1'-sn-glycerol) + (9Z)-octadecenoate + H(+)</text>
        <dbReference type="Rhea" id="RHEA:40919"/>
        <dbReference type="ChEBI" id="CHEBI:15377"/>
        <dbReference type="ChEBI" id="CHEBI:15378"/>
        <dbReference type="ChEBI" id="CHEBI:30823"/>
        <dbReference type="ChEBI" id="CHEBI:72841"/>
        <dbReference type="ChEBI" id="CHEBI:75158"/>
    </reaction>
    <physiologicalReaction direction="left-to-right" evidence="10">
        <dbReference type="Rhea" id="RHEA:40920"/>
    </physiologicalReaction>
</comment>
<dbReference type="InterPro" id="IPR001211">
    <property type="entry name" value="PLA2"/>
</dbReference>
<feature type="active site" evidence="16">
    <location>
        <position position="119"/>
    </location>
</feature>
<feature type="disulfide bond" evidence="18">
    <location>
        <begin position="79"/>
        <end position="111"/>
    </location>
</feature>
<evidence type="ECO:0000256" key="20">
    <source>
        <dbReference type="RuleBase" id="RU361236"/>
    </source>
</evidence>
<sequence length="325" mass="36337">MNTLQTLFLLAAGPSVGKALHQFRNMILCVMPNCSPVFDYADYGCWCGLGGSGTPVDDLDRCCMVHDHCYDDAMQLDECWPIFDNPYTEFYAYSCDEKNKTVTCGSKNNICEMFICECDRKAAECFARSRWNPEHEHLPSDQCREVRSTEGADPSGVARPSVLGGAGKSPHGASQRCQSQNRCCFEIALAECSSAVKSKALNQFRNMILCGMPDSWPILDYADYGCYCGMGGSGTPVDGLDRCCMVHDQCYGDAMQLDECWSIINNPYTEFYDYSCDEKKKKVTCGNKNNACEMFICECDRKAAECFARSGWNPEYKNLPSDRCQ</sequence>
<evidence type="ECO:0000259" key="22">
    <source>
        <dbReference type="SMART" id="SM00085"/>
    </source>
</evidence>
<evidence type="ECO:0000256" key="5">
    <source>
        <dbReference type="ARBA" id="ARBA00022801"/>
    </source>
</evidence>
<evidence type="ECO:0000313" key="24">
    <source>
        <dbReference type="Proteomes" id="UP000246464"/>
    </source>
</evidence>
<evidence type="ECO:0000256" key="14">
    <source>
        <dbReference type="ARBA" id="ARBA00048699"/>
    </source>
</evidence>
<dbReference type="InterPro" id="IPR016090">
    <property type="entry name" value="PLA2-like_dom"/>
</dbReference>
<dbReference type="GO" id="GO:0016042">
    <property type="term" value="P:lipid catabolic process"/>
    <property type="evidence" value="ECO:0007669"/>
    <property type="project" value="InterPro"/>
</dbReference>
<evidence type="ECO:0000256" key="12">
    <source>
        <dbReference type="ARBA" id="ARBA00048227"/>
    </source>
</evidence>
<dbReference type="InterPro" id="IPR036444">
    <property type="entry name" value="PLipase_A2_dom_sf"/>
</dbReference>